<evidence type="ECO:0000313" key="3">
    <source>
        <dbReference type="Proteomes" id="UP000617340"/>
    </source>
</evidence>
<feature type="compositionally biased region" description="Acidic residues" evidence="1">
    <location>
        <begin position="112"/>
        <end position="121"/>
    </location>
</feature>
<dbReference type="EMBL" id="JACSDZ010000001">
    <property type="protein sequence ID" value="KAF7418366.1"/>
    <property type="molecule type" value="Genomic_DNA"/>
</dbReference>
<feature type="compositionally biased region" description="Acidic residues" evidence="1">
    <location>
        <begin position="45"/>
        <end position="69"/>
    </location>
</feature>
<protein>
    <submittedName>
        <fullName evidence="2">Uncharacterized protein</fullName>
    </submittedName>
</protein>
<keyword evidence="3" id="KW-1185">Reference proteome</keyword>
<dbReference type="AlphaFoldDB" id="A0A834U6F1"/>
<sequence>MTATATRKIAFDKRTSFHYRGISCEAQTRRKTKGGLRKGRMQTKEDEDENEDEEEEREEEEEEEEEEEGSEFHRSYLSPGSAARPTLRVRRSACPSAYPAEPATERNSATNAEEEERQNPT</sequence>
<reference evidence="2" key="1">
    <citation type="journal article" date="2020" name="G3 (Bethesda)">
        <title>High-Quality Assemblies for Three Invasive Social Wasps from the &lt;i&gt;Vespula&lt;/i&gt; Genus.</title>
        <authorList>
            <person name="Harrop T.W.R."/>
            <person name="Guhlin J."/>
            <person name="McLaughlin G.M."/>
            <person name="Permina E."/>
            <person name="Stockwell P."/>
            <person name="Gilligan J."/>
            <person name="Le Lec M.F."/>
            <person name="Gruber M.A.M."/>
            <person name="Quinn O."/>
            <person name="Lovegrove M."/>
            <person name="Duncan E.J."/>
            <person name="Remnant E.J."/>
            <person name="Van Eeckhoven J."/>
            <person name="Graham B."/>
            <person name="Knapp R.A."/>
            <person name="Langford K.W."/>
            <person name="Kronenberg Z."/>
            <person name="Press M.O."/>
            <person name="Eacker S.M."/>
            <person name="Wilson-Rankin E.E."/>
            <person name="Purcell J."/>
            <person name="Lester P.J."/>
            <person name="Dearden P.K."/>
        </authorList>
    </citation>
    <scope>NUCLEOTIDE SEQUENCE</scope>
    <source>
        <strain evidence="2">Linc-1</strain>
    </source>
</reference>
<proteinExistence type="predicted"/>
<evidence type="ECO:0000256" key="1">
    <source>
        <dbReference type="SAM" id="MobiDB-lite"/>
    </source>
</evidence>
<gene>
    <name evidence="2" type="ORF">HZH68_001019</name>
</gene>
<organism evidence="2 3">
    <name type="scientific">Vespula germanica</name>
    <name type="common">German yellow jacket</name>
    <name type="synonym">Paravespula germanica</name>
    <dbReference type="NCBI Taxonomy" id="30212"/>
    <lineage>
        <taxon>Eukaryota</taxon>
        <taxon>Metazoa</taxon>
        <taxon>Ecdysozoa</taxon>
        <taxon>Arthropoda</taxon>
        <taxon>Hexapoda</taxon>
        <taxon>Insecta</taxon>
        <taxon>Pterygota</taxon>
        <taxon>Neoptera</taxon>
        <taxon>Endopterygota</taxon>
        <taxon>Hymenoptera</taxon>
        <taxon>Apocrita</taxon>
        <taxon>Aculeata</taxon>
        <taxon>Vespoidea</taxon>
        <taxon>Vespidae</taxon>
        <taxon>Vespinae</taxon>
        <taxon>Vespula</taxon>
    </lineage>
</organism>
<name>A0A834U6F1_VESGE</name>
<feature type="compositionally biased region" description="Basic residues" evidence="1">
    <location>
        <begin position="29"/>
        <end position="41"/>
    </location>
</feature>
<accession>A0A834U6F1</accession>
<evidence type="ECO:0000313" key="2">
    <source>
        <dbReference type="EMBL" id="KAF7418366.1"/>
    </source>
</evidence>
<feature type="region of interest" description="Disordered" evidence="1">
    <location>
        <begin position="14"/>
        <end position="121"/>
    </location>
</feature>
<comment type="caution">
    <text evidence="2">The sequence shown here is derived from an EMBL/GenBank/DDBJ whole genome shotgun (WGS) entry which is preliminary data.</text>
</comment>
<dbReference type="Proteomes" id="UP000617340">
    <property type="component" value="Unassembled WGS sequence"/>
</dbReference>